<dbReference type="EMBL" id="LWDX02063706">
    <property type="protein sequence ID" value="OEL16193.1"/>
    <property type="molecule type" value="Genomic_DNA"/>
</dbReference>
<dbReference type="Proteomes" id="UP000095767">
    <property type="component" value="Unassembled WGS sequence"/>
</dbReference>
<organism evidence="1 2">
    <name type="scientific">Dichanthelium oligosanthes</name>
    <dbReference type="NCBI Taxonomy" id="888268"/>
    <lineage>
        <taxon>Eukaryota</taxon>
        <taxon>Viridiplantae</taxon>
        <taxon>Streptophyta</taxon>
        <taxon>Embryophyta</taxon>
        <taxon>Tracheophyta</taxon>
        <taxon>Spermatophyta</taxon>
        <taxon>Magnoliopsida</taxon>
        <taxon>Liliopsida</taxon>
        <taxon>Poales</taxon>
        <taxon>Poaceae</taxon>
        <taxon>PACMAD clade</taxon>
        <taxon>Panicoideae</taxon>
        <taxon>Panicodae</taxon>
        <taxon>Paniceae</taxon>
        <taxon>Dichantheliinae</taxon>
        <taxon>Dichanthelium</taxon>
    </lineage>
</organism>
<dbReference type="InterPro" id="IPR013083">
    <property type="entry name" value="Znf_RING/FYVE/PHD"/>
</dbReference>
<keyword evidence="2" id="KW-1185">Reference proteome</keyword>
<gene>
    <name evidence="1" type="ORF">BAE44_0022785</name>
</gene>
<name>A0A1E5UTJ5_9POAL</name>
<accession>A0A1E5UTJ5</accession>
<dbReference type="SUPFAM" id="SSF57850">
    <property type="entry name" value="RING/U-box"/>
    <property type="match status" value="1"/>
</dbReference>
<evidence type="ECO:0008006" key="3">
    <source>
        <dbReference type="Google" id="ProtNLM"/>
    </source>
</evidence>
<protein>
    <recommendedName>
        <fullName evidence="3">U-box domain-containing protein</fullName>
    </recommendedName>
</protein>
<evidence type="ECO:0000313" key="1">
    <source>
        <dbReference type="EMBL" id="OEL16193.1"/>
    </source>
</evidence>
<comment type="caution">
    <text evidence="1">The sequence shown here is derived from an EMBL/GenBank/DDBJ whole genome shotgun (WGS) entry which is preliminary data.</text>
</comment>
<dbReference type="OrthoDB" id="1938040at2759"/>
<reference evidence="1 2" key="1">
    <citation type="submission" date="2016-09" db="EMBL/GenBank/DDBJ databases">
        <title>The draft genome of Dichanthelium oligosanthes: A C3 panicoid grass species.</title>
        <authorList>
            <person name="Studer A.J."/>
            <person name="Schnable J.C."/>
            <person name="Brutnell T.P."/>
        </authorList>
    </citation>
    <scope>NUCLEOTIDE SEQUENCE [LARGE SCALE GENOMIC DNA]</scope>
    <source>
        <strain evidence="2">cv. Kellogg 1175</strain>
        <tissue evidence="1">Leaf</tissue>
    </source>
</reference>
<proteinExistence type="predicted"/>
<sequence>MANQVATAVGQGGHAGRELQNDLAMLHGLLPAAEVKLTNDVAHLFALALRPCWRPPAVAVEVGLKAGVLALIQLVEREIVPERKRLEGILEEVGINDPANCSKEIETLEGEIGGRVVERLTPSMIALVGLLCYTNCVLFSAAMPQPVDSMADLDDDGGVKPQSRALDFCVPSLKLMCNPIMASSSQTYNCESVTRWFGSGKSTCPKIGMCRRV</sequence>
<dbReference type="STRING" id="888268.A0A1E5UTJ5"/>
<dbReference type="Gene3D" id="3.30.40.10">
    <property type="entry name" value="Zinc/RING finger domain, C3HC4 (zinc finger)"/>
    <property type="match status" value="1"/>
</dbReference>
<dbReference type="AlphaFoldDB" id="A0A1E5UTJ5"/>
<evidence type="ECO:0000313" key="2">
    <source>
        <dbReference type="Proteomes" id="UP000095767"/>
    </source>
</evidence>